<organism evidence="2 3">
    <name type="scientific">Apiospora phragmitis</name>
    <dbReference type="NCBI Taxonomy" id="2905665"/>
    <lineage>
        <taxon>Eukaryota</taxon>
        <taxon>Fungi</taxon>
        <taxon>Dikarya</taxon>
        <taxon>Ascomycota</taxon>
        <taxon>Pezizomycotina</taxon>
        <taxon>Sordariomycetes</taxon>
        <taxon>Xylariomycetidae</taxon>
        <taxon>Amphisphaeriales</taxon>
        <taxon>Apiosporaceae</taxon>
        <taxon>Apiospora</taxon>
    </lineage>
</organism>
<feature type="region of interest" description="Disordered" evidence="1">
    <location>
        <begin position="1"/>
        <end position="33"/>
    </location>
</feature>
<comment type="caution">
    <text evidence="2">The sequence shown here is derived from an EMBL/GenBank/DDBJ whole genome shotgun (WGS) entry which is preliminary data.</text>
</comment>
<sequence length="91" mass="9843">MFSYTQKSDKYDHGPRGPGNRIPATKGIRPPNRGCARCATRKSVAKIAPTEFAMPPLVLQNDNADEAPEGETHPFAIGAFAMGTREPRFGA</sequence>
<protein>
    <submittedName>
        <fullName evidence="2">Uncharacterized protein</fullName>
    </submittedName>
</protein>
<evidence type="ECO:0000313" key="3">
    <source>
        <dbReference type="Proteomes" id="UP001480595"/>
    </source>
</evidence>
<evidence type="ECO:0000256" key="1">
    <source>
        <dbReference type="SAM" id="MobiDB-lite"/>
    </source>
</evidence>
<gene>
    <name evidence="2" type="ORF">PG994_000950</name>
</gene>
<dbReference type="EMBL" id="JAQQWL010000002">
    <property type="protein sequence ID" value="KAK8085976.1"/>
    <property type="molecule type" value="Genomic_DNA"/>
</dbReference>
<accession>A0ABR1WR07</accession>
<keyword evidence="3" id="KW-1185">Reference proteome</keyword>
<dbReference type="GeneID" id="92085422"/>
<proteinExistence type="predicted"/>
<name>A0ABR1WR07_9PEZI</name>
<reference evidence="2 3" key="1">
    <citation type="submission" date="2023-01" db="EMBL/GenBank/DDBJ databases">
        <title>Analysis of 21 Apiospora genomes using comparative genomics revels a genus with tremendous synthesis potential of carbohydrate active enzymes and secondary metabolites.</title>
        <authorList>
            <person name="Sorensen T."/>
        </authorList>
    </citation>
    <scope>NUCLEOTIDE SEQUENCE [LARGE SCALE GENOMIC DNA]</scope>
    <source>
        <strain evidence="2 3">CBS 135458</strain>
    </source>
</reference>
<dbReference type="RefSeq" id="XP_066720500.1">
    <property type="nucleotide sequence ID" value="XM_066852359.1"/>
</dbReference>
<evidence type="ECO:0000313" key="2">
    <source>
        <dbReference type="EMBL" id="KAK8085976.1"/>
    </source>
</evidence>
<dbReference type="Proteomes" id="UP001480595">
    <property type="component" value="Unassembled WGS sequence"/>
</dbReference>